<dbReference type="SMART" id="SM00487">
    <property type="entry name" value="DEXDc"/>
    <property type="match status" value="1"/>
</dbReference>
<feature type="domain" description="Helicase C-terminal" evidence="7">
    <location>
        <begin position="237"/>
        <end position="328"/>
    </location>
</feature>
<evidence type="ECO:0000256" key="1">
    <source>
        <dbReference type="ARBA" id="ARBA00022490"/>
    </source>
</evidence>
<keyword evidence="1" id="KW-0963">Cytoplasm</keyword>
<dbReference type="GO" id="GO:0016787">
    <property type="term" value="F:hydrolase activity"/>
    <property type="evidence" value="ECO:0007669"/>
    <property type="project" value="UniProtKB-KW"/>
</dbReference>
<dbReference type="Gene3D" id="3.40.50.300">
    <property type="entry name" value="P-loop containing nucleotide triphosphate hydrolases"/>
    <property type="match status" value="2"/>
</dbReference>
<evidence type="ECO:0000256" key="2">
    <source>
        <dbReference type="ARBA" id="ARBA00022741"/>
    </source>
</evidence>
<keyword evidence="2" id="KW-0547">Nucleotide-binding</keyword>
<dbReference type="InterPro" id="IPR014014">
    <property type="entry name" value="RNA_helicase_DEAD_Q_motif"/>
</dbReference>
<dbReference type="CDD" id="cd18787">
    <property type="entry name" value="SF2_C_DEAD"/>
    <property type="match status" value="1"/>
</dbReference>
<evidence type="ECO:0000256" key="3">
    <source>
        <dbReference type="ARBA" id="ARBA00022801"/>
    </source>
</evidence>
<dbReference type="PROSITE" id="PS51194">
    <property type="entry name" value="HELICASE_CTER"/>
    <property type="match status" value="1"/>
</dbReference>
<dbReference type="InterPro" id="IPR001650">
    <property type="entry name" value="Helicase_C-like"/>
</dbReference>
<dbReference type="FunFam" id="3.40.50.300:FF:000108">
    <property type="entry name" value="ATP-dependent RNA helicase RhlE"/>
    <property type="match status" value="1"/>
</dbReference>
<feature type="domain" description="DEAD-box RNA helicase Q" evidence="8">
    <location>
        <begin position="6"/>
        <end position="34"/>
    </location>
</feature>
<evidence type="ECO:0000256" key="5">
    <source>
        <dbReference type="ARBA" id="ARBA00022840"/>
    </source>
</evidence>
<gene>
    <name evidence="9" type="ORF">METZ01_LOCUS191016</name>
</gene>
<dbReference type="InterPro" id="IPR044742">
    <property type="entry name" value="DEAD/DEAH_RhlB"/>
</dbReference>
<dbReference type="InterPro" id="IPR050079">
    <property type="entry name" value="DEAD_box_RNA_helicase"/>
</dbReference>
<evidence type="ECO:0000313" key="9">
    <source>
        <dbReference type="EMBL" id="SVB38162.1"/>
    </source>
</evidence>
<feature type="domain" description="Helicase ATP-binding" evidence="6">
    <location>
        <begin position="37"/>
        <end position="211"/>
    </location>
</feature>
<dbReference type="GO" id="GO:0003676">
    <property type="term" value="F:nucleic acid binding"/>
    <property type="evidence" value="ECO:0007669"/>
    <property type="project" value="InterPro"/>
</dbReference>
<accession>A0A382DJE3</accession>
<reference evidence="9" key="1">
    <citation type="submission" date="2018-05" db="EMBL/GenBank/DDBJ databases">
        <authorList>
            <person name="Lanie J.A."/>
            <person name="Ng W.-L."/>
            <person name="Kazmierczak K.M."/>
            <person name="Andrzejewski T.M."/>
            <person name="Davidsen T.M."/>
            <person name="Wayne K.J."/>
            <person name="Tettelin H."/>
            <person name="Glass J.I."/>
            <person name="Rusch D."/>
            <person name="Podicherti R."/>
            <person name="Tsui H.-C.T."/>
            <person name="Winkler M.E."/>
        </authorList>
    </citation>
    <scope>NUCLEOTIDE SEQUENCE</scope>
</reference>
<dbReference type="InterPro" id="IPR027417">
    <property type="entry name" value="P-loop_NTPase"/>
</dbReference>
<dbReference type="PROSITE" id="PS51195">
    <property type="entry name" value="Q_MOTIF"/>
    <property type="match status" value="1"/>
</dbReference>
<keyword evidence="3" id="KW-0378">Hydrolase</keyword>
<evidence type="ECO:0000259" key="7">
    <source>
        <dbReference type="PROSITE" id="PS51194"/>
    </source>
</evidence>
<sequence length="328" mass="36367">MRSFKLEFNHLNLSATVLDGVRKAGYKEPTPIQEQCIPLAISGKDVLGLAQTGTGKTAAFVLPILNSLEKVATTRDRPIKALVVAPTRELADQINQTIIDFGYKTNLKSLALYGGVNKSPQDKSLKRGIDIVVACPGRLLDHVSEGTINLNHVETLVLDEADTMCDMGFLPDIKRILKHLPKRKQTLFFAATMPDDIRELTSSILKDPETVQIGTIAPVHTVSHTLYPTTDKLKKNMLLHLLRETATGQVLVFTRTKRRARFLAADLEKSKYSVAPLQGNMSQNKRRRAIDGFRKGEYDLLVATDIASRGIDVTEITHVINFDMPNTV</sequence>
<evidence type="ECO:0008006" key="10">
    <source>
        <dbReference type="Google" id="ProtNLM"/>
    </source>
</evidence>
<dbReference type="AlphaFoldDB" id="A0A382DJE3"/>
<dbReference type="Pfam" id="PF00271">
    <property type="entry name" value="Helicase_C"/>
    <property type="match status" value="1"/>
</dbReference>
<proteinExistence type="predicted"/>
<dbReference type="GO" id="GO:0003724">
    <property type="term" value="F:RNA helicase activity"/>
    <property type="evidence" value="ECO:0007669"/>
    <property type="project" value="InterPro"/>
</dbReference>
<evidence type="ECO:0000259" key="8">
    <source>
        <dbReference type="PROSITE" id="PS51195"/>
    </source>
</evidence>
<dbReference type="GO" id="GO:0005829">
    <property type="term" value="C:cytosol"/>
    <property type="evidence" value="ECO:0007669"/>
    <property type="project" value="TreeGrafter"/>
</dbReference>
<name>A0A382DJE3_9ZZZZ</name>
<keyword evidence="4" id="KW-0347">Helicase</keyword>
<dbReference type="SUPFAM" id="SSF52540">
    <property type="entry name" value="P-loop containing nucleoside triphosphate hydrolases"/>
    <property type="match status" value="2"/>
</dbReference>
<dbReference type="PROSITE" id="PS51192">
    <property type="entry name" value="HELICASE_ATP_BIND_1"/>
    <property type="match status" value="1"/>
</dbReference>
<dbReference type="SMART" id="SM00490">
    <property type="entry name" value="HELICc"/>
    <property type="match status" value="1"/>
</dbReference>
<dbReference type="CDD" id="cd00268">
    <property type="entry name" value="DEADc"/>
    <property type="match status" value="1"/>
</dbReference>
<evidence type="ECO:0000259" key="6">
    <source>
        <dbReference type="PROSITE" id="PS51192"/>
    </source>
</evidence>
<feature type="non-terminal residue" evidence="9">
    <location>
        <position position="328"/>
    </location>
</feature>
<dbReference type="PANTHER" id="PTHR47959">
    <property type="entry name" value="ATP-DEPENDENT RNA HELICASE RHLE-RELATED"/>
    <property type="match status" value="1"/>
</dbReference>
<dbReference type="Pfam" id="PF00270">
    <property type="entry name" value="DEAD"/>
    <property type="match status" value="1"/>
</dbReference>
<dbReference type="PANTHER" id="PTHR47959:SF13">
    <property type="entry name" value="ATP-DEPENDENT RNA HELICASE RHLE"/>
    <property type="match status" value="1"/>
</dbReference>
<evidence type="ECO:0000256" key="4">
    <source>
        <dbReference type="ARBA" id="ARBA00022806"/>
    </source>
</evidence>
<organism evidence="9">
    <name type="scientific">marine metagenome</name>
    <dbReference type="NCBI Taxonomy" id="408172"/>
    <lineage>
        <taxon>unclassified sequences</taxon>
        <taxon>metagenomes</taxon>
        <taxon>ecological metagenomes</taxon>
    </lineage>
</organism>
<dbReference type="EMBL" id="UINC01039538">
    <property type="protein sequence ID" value="SVB38162.1"/>
    <property type="molecule type" value="Genomic_DNA"/>
</dbReference>
<dbReference type="InterPro" id="IPR011545">
    <property type="entry name" value="DEAD/DEAH_box_helicase_dom"/>
</dbReference>
<keyword evidence="5" id="KW-0067">ATP-binding</keyword>
<dbReference type="InterPro" id="IPR014001">
    <property type="entry name" value="Helicase_ATP-bd"/>
</dbReference>
<dbReference type="GO" id="GO:0005524">
    <property type="term" value="F:ATP binding"/>
    <property type="evidence" value="ECO:0007669"/>
    <property type="project" value="UniProtKB-KW"/>
</dbReference>
<protein>
    <recommendedName>
        <fullName evidence="10">RNA helicase</fullName>
    </recommendedName>
</protein>